<dbReference type="EMBL" id="CAAALY010004757">
    <property type="protein sequence ID" value="VEL08797.1"/>
    <property type="molecule type" value="Genomic_DNA"/>
</dbReference>
<comment type="caution">
    <text evidence="2">The sequence shown here is derived from an EMBL/GenBank/DDBJ whole genome shotgun (WGS) entry which is preliminary data.</text>
</comment>
<feature type="region of interest" description="Disordered" evidence="1">
    <location>
        <begin position="125"/>
        <end position="206"/>
    </location>
</feature>
<reference evidence="2" key="1">
    <citation type="submission" date="2018-11" db="EMBL/GenBank/DDBJ databases">
        <authorList>
            <consortium name="Pathogen Informatics"/>
        </authorList>
    </citation>
    <scope>NUCLEOTIDE SEQUENCE</scope>
</reference>
<feature type="compositionally biased region" description="Polar residues" evidence="1">
    <location>
        <begin position="137"/>
        <end position="147"/>
    </location>
</feature>
<dbReference type="Proteomes" id="UP000784294">
    <property type="component" value="Unassembled WGS sequence"/>
</dbReference>
<protein>
    <submittedName>
        <fullName evidence="2">Uncharacterized protein</fullName>
    </submittedName>
</protein>
<organism evidence="2 3">
    <name type="scientific">Protopolystoma xenopodis</name>
    <dbReference type="NCBI Taxonomy" id="117903"/>
    <lineage>
        <taxon>Eukaryota</taxon>
        <taxon>Metazoa</taxon>
        <taxon>Spiralia</taxon>
        <taxon>Lophotrochozoa</taxon>
        <taxon>Platyhelminthes</taxon>
        <taxon>Monogenea</taxon>
        <taxon>Polyopisthocotylea</taxon>
        <taxon>Polystomatidea</taxon>
        <taxon>Polystomatidae</taxon>
        <taxon>Protopolystoma</taxon>
    </lineage>
</organism>
<feature type="compositionally biased region" description="Low complexity" evidence="1">
    <location>
        <begin position="152"/>
        <end position="163"/>
    </location>
</feature>
<evidence type="ECO:0000313" key="3">
    <source>
        <dbReference type="Proteomes" id="UP000784294"/>
    </source>
</evidence>
<evidence type="ECO:0000313" key="2">
    <source>
        <dbReference type="EMBL" id="VEL08797.1"/>
    </source>
</evidence>
<evidence type="ECO:0000256" key="1">
    <source>
        <dbReference type="SAM" id="MobiDB-lite"/>
    </source>
</evidence>
<accession>A0A448WD26</accession>
<gene>
    <name evidence="2" type="ORF">PXEA_LOCUS2237</name>
</gene>
<proteinExistence type="predicted"/>
<dbReference type="AlphaFoldDB" id="A0A448WD26"/>
<sequence>MSLWYVKRSQVRCNYHRLASLHRGGTLRTDCILAGLGARPRQNWIQAACHFGVAHSRTSLVWKSPMSLRKREAWLVCRLNSPCFSWPPSTVILAKVTLGSWCVEYAPDRLFTELSCSRHFGPATGSTSREAVFQDPLPSSDQPSANEADQRSSPPLVPHSLPSQAGLYHGRPDPLFAQSAKSDRQKSAGSCPPSTAPSPPRPFGRSHLLLASRLSSGGSAGLECVAAAVGTGCHANPGSMTDLASHDSTGCRYRFVSVGDATWSTGSVLSRAL</sequence>
<name>A0A448WD26_9PLAT</name>
<keyword evidence="3" id="KW-1185">Reference proteome</keyword>